<accession>A0A7C8LDN7</accession>
<evidence type="ECO:0000313" key="2">
    <source>
        <dbReference type="Proteomes" id="UP000483018"/>
    </source>
</evidence>
<reference evidence="1 2" key="1">
    <citation type="submission" date="2019-12" db="EMBL/GenBank/DDBJ databases">
        <title>Defluviitalea raffinosedens, isolated from a biogas fermenter, genome sequencing and characterization.</title>
        <authorList>
            <person name="Rettenmaier R."/>
            <person name="Schneider M."/>
            <person name="Neuhaus K."/>
            <person name="Liebl W."/>
            <person name="Zverlov V."/>
        </authorList>
    </citation>
    <scope>NUCLEOTIDE SEQUENCE [LARGE SCALE GENOMIC DNA]</scope>
    <source>
        <strain evidence="1 2">249c-K6</strain>
    </source>
</reference>
<dbReference type="RefSeq" id="WP_158740059.1">
    <property type="nucleotide sequence ID" value="NZ_WSLF01000004.1"/>
</dbReference>
<organism evidence="1 2">
    <name type="scientific">Defluviitalea raffinosedens</name>
    <dbReference type="NCBI Taxonomy" id="1450156"/>
    <lineage>
        <taxon>Bacteria</taxon>
        <taxon>Bacillati</taxon>
        <taxon>Bacillota</taxon>
        <taxon>Clostridia</taxon>
        <taxon>Lachnospirales</taxon>
        <taxon>Defluviitaleaceae</taxon>
        <taxon>Defluviitalea</taxon>
    </lineage>
</organism>
<dbReference type="OrthoDB" id="9810538at2"/>
<gene>
    <name evidence="1" type="ORF">GND95_06580</name>
</gene>
<proteinExistence type="predicted"/>
<dbReference type="Proteomes" id="UP000483018">
    <property type="component" value="Unassembled WGS sequence"/>
</dbReference>
<name>A0A7C8LDN7_9FIRM</name>
<keyword evidence="2" id="KW-1185">Reference proteome</keyword>
<dbReference type="AlphaFoldDB" id="A0A7C8LDN7"/>
<dbReference type="EMBL" id="WSLF01000004">
    <property type="protein sequence ID" value="KAE9634973.1"/>
    <property type="molecule type" value="Genomic_DNA"/>
</dbReference>
<evidence type="ECO:0000313" key="1">
    <source>
        <dbReference type="EMBL" id="KAE9634973.1"/>
    </source>
</evidence>
<sequence length="69" mass="8047">MRDKIILRKMLNHCEDLLSIYNGESEDEFLKDLKFTLAAMYVVGQLGELANKLKERKTLDTFCRSISCF</sequence>
<protein>
    <submittedName>
        <fullName evidence="1">Uncharacterized protein</fullName>
    </submittedName>
</protein>
<comment type="caution">
    <text evidence="1">The sequence shown here is derived from an EMBL/GenBank/DDBJ whole genome shotgun (WGS) entry which is preliminary data.</text>
</comment>